<dbReference type="RefSeq" id="WP_002642170.1">
    <property type="nucleotide sequence ID" value="NZ_CP019448.1"/>
</dbReference>
<reference evidence="1 2" key="2">
    <citation type="submission" date="2011-10" db="EMBL/GenBank/DDBJ databases">
        <title>The Genome Sequence of Simonsiella muelleri ATCC 29453.</title>
        <authorList>
            <consortium name="The Broad Institute Genome Sequencing Platform"/>
            <consortium name="The Broad Institute Genome Sequencing Center for Infectious Disease"/>
            <person name="Earl A."/>
            <person name="Ward D."/>
            <person name="Feldgarden M."/>
            <person name="Gevers D."/>
            <person name="Izard J."/>
            <person name="Baranova O.V."/>
            <person name="Blanton J.M."/>
            <person name="Tanner A.C."/>
            <person name="Dewhirst F."/>
            <person name="Young S.K."/>
            <person name="Zeng Q."/>
            <person name="Gargeya S."/>
            <person name="Fitzgerald M."/>
            <person name="Haas B."/>
            <person name="Abouelleil A."/>
            <person name="Alvarado L."/>
            <person name="Arachchi H.M."/>
            <person name="Berlin A."/>
            <person name="Brown A."/>
            <person name="Chapman S.B."/>
            <person name="Chen Z."/>
            <person name="Dunbar C."/>
            <person name="Freedman E."/>
            <person name="Gearin G."/>
            <person name="Goldberg J."/>
            <person name="Griggs A."/>
            <person name="Gujja S."/>
            <person name="Heiman D."/>
            <person name="Howarth C."/>
            <person name="Larson L."/>
            <person name="Lui A."/>
            <person name="MacDonald P.J.P."/>
            <person name="Montmayeur A."/>
            <person name="Murphy C."/>
            <person name="Neiman D."/>
            <person name="Pearson M."/>
            <person name="Priest M."/>
            <person name="Roberts A."/>
            <person name="Saif S."/>
            <person name="Shea T."/>
            <person name="Shenoy N."/>
            <person name="Sisk P."/>
            <person name="Stolte C."/>
            <person name="Sykes S."/>
            <person name="Wortman J."/>
            <person name="Nusbaum C."/>
            <person name="Birren B."/>
        </authorList>
    </citation>
    <scope>NUCLEOTIDE SEQUENCE [LARGE SCALE GENOMIC DNA]</scope>
    <source>
        <strain evidence="1 2">ATCC 29453</strain>
    </source>
</reference>
<dbReference type="STRING" id="641147.HMPREF9021_01765"/>
<sequence length="121" mass="13525">MSHSIISGGFLFKSNTRRYNMKSLGNILQGGFMSCGFSGGVGFFSSGLTDIVTVDNQPAVRKVFVLEQQSLRFVASTWSDTDGTWRINGLNPNREYIIMSLDNHDSNYRPVAWDKRKPIIG</sequence>
<comment type="caution">
    <text evidence="1">The sequence shown here is derived from an EMBL/GenBank/DDBJ whole genome shotgun (WGS) entry which is preliminary data.</text>
</comment>
<evidence type="ECO:0000313" key="2">
    <source>
        <dbReference type="Proteomes" id="UP000017813"/>
    </source>
</evidence>
<proteinExistence type="predicted"/>
<dbReference type="AlphaFoldDB" id="V9HKJ5"/>
<dbReference type="EMBL" id="ADCY02000035">
    <property type="protein sequence ID" value="EFG30478.2"/>
    <property type="molecule type" value="Genomic_DNA"/>
</dbReference>
<dbReference type="eggNOG" id="ENOG5033E5Q">
    <property type="taxonomic scope" value="Bacteria"/>
</dbReference>
<dbReference type="HOGENOM" id="CLU_2036478_0_0_4"/>
<dbReference type="OrthoDB" id="8613958at2"/>
<gene>
    <name evidence="1" type="ORF">HMPREF9021_01765</name>
</gene>
<accession>V9HKJ5</accession>
<protein>
    <submittedName>
        <fullName evidence="1">Uncharacterized protein</fullName>
    </submittedName>
</protein>
<dbReference type="Proteomes" id="UP000017813">
    <property type="component" value="Unassembled WGS sequence"/>
</dbReference>
<organism evidence="1 2">
    <name type="scientific">Simonsiella muelleri ATCC 29453</name>
    <dbReference type="NCBI Taxonomy" id="641147"/>
    <lineage>
        <taxon>Bacteria</taxon>
        <taxon>Pseudomonadati</taxon>
        <taxon>Pseudomonadota</taxon>
        <taxon>Betaproteobacteria</taxon>
        <taxon>Neisseriales</taxon>
        <taxon>Neisseriaceae</taxon>
        <taxon>Simonsiella</taxon>
    </lineage>
</organism>
<name>V9HKJ5_9NEIS</name>
<reference evidence="1 2" key="1">
    <citation type="submission" date="2010-03" db="EMBL/GenBank/DDBJ databases">
        <authorList>
            <consortium name="The Broad Institute Genome Sequencing Platform"/>
            <person name="Ward D."/>
            <person name="Earl A."/>
            <person name="Feldgarden M."/>
            <person name="Gevers D."/>
            <person name="Young S."/>
            <person name="Zeng Q."/>
            <person name="Koehrsen M."/>
            <person name="Alvarado L."/>
            <person name="Berlin A.M."/>
            <person name="Borenstein D."/>
            <person name="Chapman S.B."/>
            <person name="Chen Z."/>
            <person name="Engels R."/>
            <person name="Freedman E."/>
            <person name="Gellesch M."/>
            <person name="Goldberg J."/>
            <person name="Griggs A."/>
            <person name="Gujja S."/>
            <person name="Heilman E.R."/>
            <person name="Heiman D.I."/>
            <person name="Hepburn T.A."/>
            <person name="Howarth C."/>
            <person name="Jen D."/>
            <person name="Larson L."/>
            <person name="Mehta T."/>
            <person name="Park D."/>
            <person name="Pearson M."/>
            <person name="Richards J."/>
            <person name="Roberts A."/>
            <person name="Saif S."/>
            <person name="Shea T.D."/>
            <person name="Shenoy N."/>
            <person name="Sisk P."/>
            <person name="Stolte C."/>
            <person name="Sykes S.N."/>
            <person name="Walk T."/>
            <person name="White J."/>
            <person name="Yandava C."/>
            <person name="Izard J."/>
            <person name="Baranova O.V."/>
            <person name="Blanton J.M."/>
            <person name="Tanner A.C."/>
            <person name="Dewhirst F."/>
            <person name="Haas B."/>
            <person name="Nusbaum C."/>
            <person name="Birren B."/>
        </authorList>
    </citation>
    <scope>NUCLEOTIDE SEQUENCE [LARGE SCALE GENOMIC DNA]</scope>
    <source>
        <strain evidence="1 2">ATCC 29453</strain>
    </source>
</reference>
<keyword evidence="2" id="KW-1185">Reference proteome</keyword>
<evidence type="ECO:0000313" key="1">
    <source>
        <dbReference type="EMBL" id="EFG30478.2"/>
    </source>
</evidence>